<feature type="domain" description="TonB-dependent receptor plug" evidence="14">
    <location>
        <begin position="109"/>
        <end position="216"/>
    </location>
</feature>
<dbReference type="Pfam" id="PF00593">
    <property type="entry name" value="TonB_dep_Rec_b-barrel"/>
    <property type="match status" value="1"/>
</dbReference>
<feature type="domain" description="TonB-dependent receptor-like beta-barrel" evidence="13">
    <location>
        <begin position="283"/>
        <end position="718"/>
    </location>
</feature>
<comment type="similarity">
    <text evidence="11 12">Belongs to the TonB-dependent receptor family.</text>
</comment>
<protein>
    <submittedName>
        <fullName evidence="15">TonB-dependent receptor</fullName>
    </submittedName>
</protein>
<evidence type="ECO:0000256" key="11">
    <source>
        <dbReference type="PROSITE-ProRule" id="PRU01360"/>
    </source>
</evidence>
<keyword evidence="6" id="KW-0408">Iron</keyword>
<comment type="caution">
    <text evidence="15">The sequence shown here is derived from an EMBL/GenBank/DDBJ whole genome shotgun (WGS) entry which is preliminary data.</text>
</comment>
<proteinExistence type="inferred from homology"/>
<keyword evidence="3 11" id="KW-1134">Transmembrane beta strand</keyword>
<keyword evidence="4" id="KW-0410">Iron transport</keyword>
<keyword evidence="2 11" id="KW-0813">Transport</keyword>
<evidence type="ECO:0000259" key="13">
    <source>
        <dbReference type="Pfam" id="PF00593"/>
    </source>
</evidence>
<name>A0ABS9IKD2_9FLAO</name>
<evidence type="ECO:0000256" key="5">
    <source>
        <dbReference type="ARBA" id="ARBA00022692"/>
    </source>
</evidence>
<dbReference type="SUPFAM" id="SSF56935">
    <property type="entry name" value="Porins"/>
    <property type="match status" value="1"/>
</dbReference>
<dbReference type="PANTHER" id="PTHR32552">
    <property type="entry name" value="FERRICHROME IRON RECEPTOR-RELATED"/>
    <property type="match status" value="1"/>
</dbReference>
<dbReference type="PANTHER" id="PTHR32552:SF81">
    <property type="entry name" value="TONB-DEPENDENT OUTER MEMBRANE RECEPTOR"/>
    <property type="match status" value="1"/>
</dbReference>
<dbReference type="Gene3D" id="2.170.130.10">
    <property type="entry name" value="TonB-dependent receptor, plug domain"/>
    <property type="match status" value="1"/>
</dbReference>
<evidence type="ECO:0000256" key="4">
    <source>
        <dbReference type="ARBA" id="ARBA00022496"/>
    </source>
</evidence>
<organism evidence="15 16">
    <name type="scientific">Flaviramulus multivorans</name>
    <dbReference type="NCBI Taxonomy" id="1304750"/>
    <lineage>
        <taxon>Bacteria</taxon>
        <taxon>Pseudomonadati</taxon>
        <taxon>Bacteroidota</taxon>
        <taxon>Flavobacteriia</taxon>
        <taxon>Flavobacteriales</taxon>
        <taxon>Flavobacteriaceae</taxon>
        <taxon>Flaviramulus</taxon>
    </lineage>
</organism>
<dbReference type="EMBL" id="JAKKDV010000004">
    <property type="protein sequence ID" value="MCF7561035.1"/>
    <property type="molecule type" value="Genomic_DNA"/>
</dbReference>
<dbReference type="InterPro" id="IPR000531">
    <property type="entry name" value="Beta-barrel_TonB"/>
</dbReference>
<keyword evidence="5 11" id="KW-0812">Transmembrane</keyword>
<dbReference type="InterPro" id="IPR037066">
    <property type="entry name" value="Plug_dom_sf"/>
</dbReference>
<evidence type="ECO:0000256" key="3">
    <source>
        <dbReference type="ARBA" id="ARBA00022452"/>
    </source>
</evidence>
<reference evidence="15 16" key="1">
    <citation type="submission" date="2022-01" db="EMBL/GenBank/DDBJ databases">
        <title>Draft genome sequence of Sabulilitoribacter multivorans KCTC 32326.</title>
        <authorList>
            <person name="Oh J.-S."/>
        </authorList>
    </citation>
    <scope>NUCLEOTIDE SEQUENCE [LARGE SCALE GENOMIC DNA]</scope>
    <source>
        <strain evidence="15 16">M-M16</strain>
    </source>
</reference>
<dbReference type="InterPro" id="IPR012910">
    <property type="entry name" value="Plug_dom"/>
</dbReference>
<dbReference type="Proteomes" id="UP001200022">
    <property type="component" value="Unassembled WGS sequence"/>
</dbReference>
<keyword evidence="10 11" id="KW-0998">Cell outer membrane</keyword>
<evidence type="ECO:0000256" key="7">
    <source>
        <dbReference type="ARBA" id="ARBA00023065"/>
    </source>
</evidence>
<keyword evidence="15" id="KW-0675">Receptor</keyword>
<evidence type="ECO:0000256" key="12">
    <source>
        <dbReference type="RuleBase" id="RU003357"/>
    </source>
</evidence>
<gene>
    <name evidence="15" type="ORF">L3X39_10350</name>
</gene>
<evidence type="ECO:0000313" key="15">
    <source>
        <dbReference type="EMBL" id="MCF7561035.1"/>
    </source>
</evidence>
<accession>A0ABS9IKD2</accession>
<keyword evidence="7" id="KW-0406">Ion transport</keyword>
<evidence type="ECO:0000256" key="8">
    <source>
        <dbReference type="ARBA" id="ARBA00023077"/>
    </source>
</evidence>
<dbReference type="SUPFAM" id="SSF49464">
    <property type="entry name" value="Carboxypeptidase regulatory domain-like"/>
    <property type="match status" value="1"/>
</dbReference>
<keyword evidence="16" id="KW-1185">Reference proteome</keyword>
<evidence type="ECO:0000313" key="16">
    <source>
        <dbReference type="Proteomes" id="UP001200022"/>
    </source>
</evidence>
<keyword evidence="9 11" id="KW-0472">Membrane</keyword>
<evidence type="ECO:0000256" key="10">
    <source>
        <dbReference type="ARBA" id="ARBA00023237"/>
    </source>
</evidence>
<evidence type="ECO:0000256" key="2">
    <source>
        <dbReference type="ARBA" id="ARBA00022448"/>
    </source>
</evidence>
<dbReference type="InterPro" id="IPR036942">
    <property type="entry name" value="Beta-barrel_TonB_sf"/>
</dbReference>
<dbReference type="RefSeq" id="WP_237231714.1">
    <property type="nucleotide sequence ID" value="NZ_JAKKDV010000004.1"/>
</dbReference>
<evidence type="ECO:0000256" key="6">
    <source>
        <dbReference type="ARBA" id="ARBA00023004"/>
    </source>
</evidence>
<dbReference type="Pfam" id="PF07715">
    <property type="entry name" value="Plug"/>
    <property type="match status" value="1"/>
</dbReference>
<evidence type="ECO:0000256" key="9">
    <source>
        <dbReference type="ARBA" id="ARBA00023136"/>
    </source>
</evidence>
<dbReference type="Gene3D" id="2.40.170.20">
    <property type="entry name" value="TonB-dependent receptor, beta-barrel domain"/>
    <property type="match status" value="1"/>
</dbReference>
<dbReference type="InterPro" id="IPR039426">
    <property type="entry name" value="TonB-dep_rcpt-like"/>
</dbReference>
<evidence type="ECO:0000259" key="14">
    <source>
        <dbReference type="Pfam" id="PF07715"/>
    </source>
</evidence>
<keyword evidence="8 12" id="KW-0798">TonB box</keyword>
<dbReference type="InterPro" id="IPR008969">
    <property type="entry name" value="CarboxyPept-like_regulatory"/>
</dbReference>
<dbReference type="PROSITE" id="PS52016">
    <property type="entry name" value="TONB_DEPENDENT_REC_3"/>
    <property type="match status" value="1"/>
</dbReference>
<sequence>MKKSFFSFIFLYTTYFSFGQIKGKIVDNNNSFPLAFTHITNTANKDSIISDVNGLFELNKVGTYTFKKKGYIKKIIELKDDRYYIIQLDIDPFELNEVVINSNQIPKKLKTSSTAISVISSEDIQLANNTDFAPILNRATGVFMQNGALNTNRITIRGIGSRNLFGTSKIRAYFKDIPLTNGSGETTIEDFELAAIAQLEITKGSASSIYGAGLGGTIHLIPQNGYLNQISSNAEFSIGSFGLIKSILNANYGNSKHSFRTVYSNTHSDGYRENNEYNRQTYTLTSNHFLSNKDELSFLVSYVDLNAFIPSSINEDAFLNNPKSAAFTWKQSKGFEDSKRGIFGLSWNHYYSNNIKQITSIFTSFRDAYEPRPFNILKENTLAYGIRSRLLGTLKLFNRNLNWTFGGELFKDTYNYETFENLYDNFPEGTGSVQGDQLSDFKENRTYYNLFAETNYEISDKTTLSIGFNLNETTYKLHDNFPVSDSNPDQTGRFKYKGIISPKFGLSHAFSERINVFSNVSHGFSPLSLQETLLPDGQINTNLKPETGWNFEVGTRGSLLNNRLHFNTSIYQLNIENLLVSRQTAQDQFIGINAGSTQHQGLEVDLNYKLLTNEKMTMRLFTNYTLNHFIFKTFVDDSNDYSGNKLTGVPSDVFNLGVSFDLSMGLYGNINYQYVGSMPITDENNLFSASYNLSNLKIGYKANLNKKLKLNAFYGLNNIFDEHYASQILINATGFGGSAPRYYYPGNPINYYTGINVNYNF</sequence>
<evidence type="ECO:0000256" key="1">
    <source>
        <dbReference type="ARBA" id="ARBA00004571"/>
    </source>
</evidence>
<comment type="subcellular location">
    <subcellularLocation>
        <location evidence="1 11">Cell outer membrane</location>
        <topology evidence="1 11">Multi-pass membrane protein</topology>
    </subcellularLocation>
</comment>